<dbReference type="SUPFAM" id="SSF159941">
    <property type="entry name" value="MM3350-like"/>
    <property type="match status" value="1"/>
</dbReference>
<dbReference type="InterPro" id="IPR024047">
    <property type="entry name" value="MM3350-like_sf"/>
</dbReference>
<feature type="domain" description="Plasmid pRiA4b Orf3-like" evidence="1">
    <location>
        <begin position="2"/>
        <end position="142"/>
    </location>
</feature>
<protein>
    <submittedName>
        <fullName evidence="2">Plasmid pRiA4b ORF-3 family protein</fullName>
    </submittedName>
</protein>
<dbReference type="Pfam" id="PF07929">
    <property type="entry name" value="PRiA4_ORF3"/>
    <property type="match status" value="1"/>
</dbReference>
<dbReference type="Gene3D" id="3.10.290.30">
    <property type="entry name" value="MM3350-like"/>
    <property type="match status" value="1"/>
</dbReference>
<dbReference type="STRING" id="1122973.GCA_000379925_00029"/>
<evidence type="ECO:0000313" key="3">
    <source>
        <dbReference type="Proteomes" id="UP000297225"/>
    </source>
</evidence>
<keyword evidence="3" id="KW-1185">Reference proteome</keyword>
<dbReference type="RefSeq" id="WP_134849111.1">
    <property type="nucleotide sequence ID" value="NZ_CP197400.1"/>
</dbReference>
<reference evidence="2 3" key="1">
    <citation type="submission" date="2019-03" db="EMBL/GenBank/DDBJ databases">
        <title>Porphyromonas levii Isolated from the Uterus of Dairy Cows.</title>
        <authorList>
            <person name="Francis A.M."/>
        </authorList>
    </citation>
    <scope>NUCLEOTIDE SEQUENCE [LARGE SCALE GENOMIC DNA]</scope>
    <source>
        <strain evidence="2 3">AF5678</strain>
    </source>
</reference>
<proteinExistence type="predicted"/>
<comment type="caution">
    <text evidence="2">The sequence shown here is derived from an EMBL/GenBank/DDBJ whole genome shotgun (WGS) entry which is preliminary data.</text>
</comment>
<dbReference type="PANTHER" id="PTHR41878">
    <property type="entry name" value="LEXA REPRESSOR-RELATED"/>
    <property type="match status" value="1"/>
</dbReference>
<dbReference type="PANTHER" id="PTHR41878:SF1">
    <property type="entry name" value="TNPR PROTEIN"/>
    <property type="match status" value="1"/>
</dbReference>
<gene>
    <name evidence="2" type="ORF">E4P47_05515</name>
</gene>
<dbReference type="EMBL" id="SPNC01000072">
    <property type="protein sequence ID" value="TFH94987.1"/>
    <property type="molecule type" value="Genomic_DNA"/>
</dbReference>
<organism evidence="2 3">
    <name type="scientific">Porphyromonas levii</name>
    <dbReference type="NCBI Taxonomy" id="28114"/>
    <lineage>
        <taxon>Bacteria</taxon>
        <taxon>Pseudomonadati</taxon>
        <taxon>Bacteroidota</taxon>
        <taxon>Bacteroidia</taxon>
        <taxon>Bacteroidales</taxon>
        <taxon>Porphyromonadaceae</taxon>
        <taxon>Porphyromonas</taxon>
    </lineage>
</organism>
<dbReference type="OrthoDB" id="9801392at2"/>
<accession>A0A4Y8WQS2</accession>
<sequence length="163" mass="18988">MVYKFKIQILGIKNPPVWREVYVPSDYTFMELHHVIQDVFGWSGTHLYRFTDSLKKPTIEIMEVDEERDREEDLLMTEVLQSIRVELGGAFAKRREMHEVEPHKIKLSEYFNDEAGGKILYEYDFGDSWIHRVSLMAIGPDNILNSSGKWVCTGRKGVSPHTP</sequence>
<dbReference type="InterPro" id="IPR012912">
    <property type="entry name" value="Plasmid_pRiA4b_Orf3-like"/>
</dbReference>
<dbReference type="Proteomes" id="UP000297225">
    <property type="component" value="Unassembled WGS sequence"/>
</dbReference>
<dbReference type="AlphaFoldDB" id="A0A4Y8WQS2"/>
<evidence type="ECO:0000313" key="2">
    <source>
        <dbReference type="EMBL" id="TFH94987.1"/>
    </source>
</evidence>
<name>A0A4Y8WQS2_9PORP</name>
<evidence type="ECO:0000259" key="1">
    <source>
        <dbReference type="Pfam" id="PF07929"/>
    </source>
</evidence>